<keyword evidence="11" id="KW-0472">Membrane</keyword>
<keyword evidence="6" id="KW-0732">Signal</keyword>
<dbReference type="GO" id="GO:0005886">
    <property type="term" value="C:plasma membrane"/>
    <property type="evidence" value="ECO:0007669"/>
    <property type="project" value="UniProtKB-SubCell"/>
</dbReference>
<feature type="compositionally biased region" description="Gly residues" evidence="16">
    <location>
        <begin position="141"/>
        <end position="163"/>
    </location>
</feature>
<gene>
    <name evidence="18" type="ORF">TVAG_089140</name>
</gene>
<feature type="region of interest" description="Disordered" evidence="16">
    <location>
        <begin position="121"/>
        <end position="177"/>
    </location>
</feature>
<dbReference type="VEuPathDB" id="TrichDB:TVAGG3_0636990"/>
<evidence type="ECO:0000256" key="14">
    <source>
        <dbReference type="ARBA" id="ARBA00023170"/>
    </source>
</evidence>
<dbReference type="InParanoid" id="A2G4R4"/>
<keyword evidence="15" id="KW-0325">Glycoprotein</keyword>
<keyword evidence="10" id="KW-1133">Transmembrane helix</keyword>
<dbReference type="GO" id="GO:0004714">
    <property type="term" value="F:transmembrane receptor protein tyrosine kinase activity"/>
    <property type="evidence" value="ECO:0007669"/>
    <property type="project" value="UniProtKB-EC"/>
</dbReference>
<keyword evidence="7" id="KW-0547">Nucleotide-binding</keyword>
<evidence type="ECO:0000256" key="11">
    <source>
        <dbReference type="ARBA" id="ARBA00023136"/>
    </source>
</evidence>
<dbReference type="InterPro" id="IPR055163">
    <property type="entry name" value="ALK/LTK-like_GRD"/>
</dbReference>
<keyword evidence="13" id="KW-1015">Disulfide bond</keyword>
<keyword evidence="19" id="KW-1185">Reference proteome</keyword>
<keyword evidence="14" id="KW-0675">Receptor</keyword>
<organism evidence="18 19">
    <name type="scientific">Trichomonas vaginalis (strain ATCC PRA-98 / G3)</name>
    <dbReference type="NCBI Taxonomy" id="412133"/>
    <lineage>
        <taxon>Eukaryota</taxon>
        <taxon>Metamonada</taxon>
        <taxon>Parabasalia</taxon>
        <taxon>Trichomonadida</taxon>
        <taxon>Trichomonadidae</taxon>
        <taxon>Trichomonas</taxon>
    </lineage>
</organism>
<evidence type="ECO:0000256" key="1">
    <source>
        <dbReference type="ARBA" id="ARBA00004251"/>
    </source>
</evidence>
<dbReference type="GO" id="GO:0005524">
    <property type="term" value="F:ATP binding"/>
    <property type="evidence" value="ECO:0007669"/>
    <property type="project" value="UniProtKB-KW"/>
</dbReference>
<keyword evidence="8" id="KW-0418">Kinase</keyword>
<keyword evidence="9" id="KW-0067">ATP-binding</keyword>
<evidence type="ECO:0000256" key="6">
    <source>
        <dbReference type="ARBA" id="ARBA00022729"/>
    </source>
</evidence>
<protein>
    <recommendedName>
        <fullName evidence="2">receptor protein-tyrosine kinase</fullName>
        <ecNumber evidence="2">2.7.10.1</ecNumber>
    </recommendedName>
</protein>
<dbReference type="KEGG" id="tva:4745510"/>
<feature type="domain" description="ALK/LTK-like glycine-rich" evidence="17">
    <location>
        <begin position="11"/>
        <end position="176"/>
    </location>
</feature>
<dbReference type="VEuPathDB" id="TrichDB:TVAG_089140"/>
<evidence type="ECO:0000256" key="5">
    <source>
        <dbReference type="ARBA" id="ARBA00022692"/>
    </source>
</evidence>
<keyword evidence="3" id="KW-1003">Cell membrane</keyword>
<evidence type="ECO:0000259" key="17">
    <source>
        <dbReference type="Pfam" id="PF12810"/>
    </source>
</evidence>
<name>A2G4R4_TRIV3</name>
<evidence type="ECO:0000256" key="13">
    <source>
        <dbReference type="ARBA" id="ARBA00023157"/>
    </source>
</evidence>
<evidence type="ECO:0000256" key="8">
    <source>
        <dbReference type="ARBA" id="ARBA00022777"/>
    </source>
</evidence>
<evidence type="ECO:0000256" key="9">
    <source>
        <dbReference type="ARBA" id="ARBA00022840"/>
    </source>
</evidence>
<dbReference type="EMBL" id="DS114387">
    <property type="protein sequence ID" value="EAX87858.1"/>
    <property type="molecule type" value="Genomic_DNA"/>
</dbReference>
<keyword evidence="12" id="KW-0829">Tyrosine-protein kinase</keyword>
<evidence type="ECO:0000256" key="4">
    <source>
        <dbReference type="ARBA" id="ARBA00022679"/>
    </source>
</evidence>
<dbReference type="AlphaFoldDB" id="A2G4R4"/>
<evidence type="ECO:0000256" key="15">
    <source>
        <dbReference type="ARBA" id="ARBA00023180"/>
    </source>
</evidence>
<comment type="subcellular location">
    <subcellularLocation>
        <location evidence="1">Cell membrane</location>
        <topology evidence="1">Single-pass type I membrane protein</topology>
    </subcellularLocation>
</comment>
<sequence length="177" mass="18487">MGSNYYESKPYHIELPEGYYLFELWGCSSAFYPQDPVTYPSTNGAYAQGHILLHSNFEFYLHVCHKGEFQMLNYSYGGGGPGQLGGGGATDIRLLPGNYDNYTSLKSRIIVAAGAGASDTSDVGGPGGTIEGFNSKRDYGKGGTQTSGGQGNIDGSFGKGGGNPNRIDVLGNGSGGS</sequence>
<evidence type="ECO:0000256" key="2">
    <source>
        <dbReference type="ARBA" id="ARBA00011902"/>
    </source>
</evidence>
<dbReference type="EC" id="2.7.10.1" evidence="2"/>
<evidence type="ECO:0000256" key="12">
    <source>
        <dbReference type="ARBA" id="ARBA00023137"/>
    </source>
</evidence>
<proteinExistence type="predicted"/>
<evidence type="ECO:0000256" key="16">
    <source>
        <dbReference type="SAM" id="MobiDB-lite"/>
    </source>
</evidence>
<evidence type="ECO:0000256" key="3">
    <source>
        <dbReference type="ARBA" id="ARBA00022475"/>
    </source>
</evidence>
<evidence type="ECO:0000256" key="10">
    <source>
        <dbReference type="ARBA" id="ARBA00022989"/>
    </source>
</evidence>
<evidence type="ECO:0000313" key="18">
    <source>
        <dbReference type="EMBL" id="EAX87858.1"/>
    </source>
</evidence>
<keyword evidence="4" id="KW-0808">Transferase</keyword>
<evidence type="ECO:0000313" key="19">
    <source>
        <dbReference type="Proteomes" id="UP000001542"/>
    </source>
</evidence>
<keyword evidence="5" id="KW-0812">Transmembrane</keyword>
<reference evidence="18" key="2">
    <citation type="journal article" date="2007" name="Science">
        <title>Draft genome sequence of the sexually transmitted pathogen Trichomonas vaginalis.</title>
        <authorList>
            <person name="Carlton J.M."/>
            <person name="Hirt R.P."/>
            <person name="Silva J.C."/>
            <person name="Delcher A.L."/>
            <person name="Schatz M."/>
            <person name="Zhao Q."/>
            <person name="Wortman J.R."/>
            <person name="Bidwell S.L."/>
            <person name="Alsmark U.C.M."/>
            <person name="Besteiro S."/>
            <person name="Sicheritz-Ponten T."/>
            <person name="Noel C.J."/>
            <person name="Dacks J.B."/>
            <person name="Foster P.G."/>
            <person name="Simillion C."/>
            <person name="Van de Peer Y."/>
            <person name="Miranda-Saavedra D."/>
            <person name="Barton G.J."/>
            <person name="Westrop G.D."/>
            <person name="Mueller S."/>
            <person name="Dessi D."/>
            <person name="Fiori P.L."/>
            <person name="Ren Q."/>
            <person name="Paulsen I."/>
            <person name="Zhang H."/>
            <person name="Bastida-Corcuera F.D."/>
            <person name="Simoes-Barbosa A."/>
            <person name="Brown M.T."/>
            <person name="Hayes R.D."/>
            <person name="Mukherjee M."/>
            <person name="Okumura C.Y."/>
            <person name="Schneider R."/>
            <person name="Smith A.J."/>
            <person name="Vanacova S."/>
            <person name="Villalvazo M."/>
            <person name="Haas B.J."/>
            <person name="Pertea M."/>
            <person name="Feldblyum T.V."/>
            <person name="Utterback T.R."/>
            <person name="Shu C.L."/>
            <person name="Osoegawa K."/>
            <person name="de Jong P.J."/>
            <person name="Hrdy I."/>
            <person name="Horvathova L."/>
            <person name="Zubacova Z."/>
            <person name="Dolezal P."/>
            <person name="Malik S.B."/>
            <person name="Logsdon J.M. Jr."/>
            <person name="Henze K."/>
            <person name="Gupta A."/>
            <person name="Wang C.C."/>
            <person name="Dunne R.L."/>
            <person name="Upcroft J.A."/>
            <person name="Upcroft P."/>
            <person name="White O."/>
            <person name="Salzberg S.L."/>
            <person name="Tang P."/>
            <person name="Chiu C.-H."/>
            <person name="Lee Y.-S."/>
            <person name="Embley T.M."/>
            <person name="Coombs G.H."/>
            <person name="Mottram J.C."/>
            <person name="Tachezy J."/>
            <person name="Fraser-Liggett C.M."/>
            <person name="Johnson P.J."/>
        </authorList>
    </citation>
    <scope>NUCLEOTIDE SEQUENCE [LARGE SCALE GENOMIC DNA]</scope>
    <source>
        <strain evidence="18">G3</strain>
    </source>
</reference>
<dbReference type="RefSeq" id="XP_001300788.1">
    <property type="nucleotide sequence ID" value="XM_001300787.1"/>
</dbReference>
<dbReference type="Pfam" id="PF12810">
    <property type="entry name" value="ALK_LTK_GRD"/>
    <property type="match status" value="1"/>
</dbReference>
<accession>A2G4R4</accession>
<reference evidence="18" key="1">
    <citation type="submission" date="2006-10" db="EMBL/GenBank/DDBJ databases">
        <authorList>
            <person name="Amadeo P."/>
            <person name="Zhao Q."/>
            <person name="Wortman J."/>
            <person name="Fraser-Liggett C."/>
            <person name="Carlton J."/>
        </authorList>
    </citation>
    <scope>NUCLEOTIDE SEQUENCE</scope>
    <source>
        <strain evidence="18">G3</strain>
    </source>
</reference>
<evidence type="ECO:0000256" key="7">
    <source>
        <dbReference type="ARBA" id="ARBA00022741"/>
    </source>
</evidence>
<dbReference type="Proteomes" id="UP000001542">
    <property type="component" value="Unassembled WGS sequence"/>
</dbReference>